<gene>
    <name evidence="3" type="ORF">THAOC_12742</name>
</gene>
<keyword evidence="4" id="KW-1185">Reference proteome</keyword>
<proteinExistence type="predicted"/>
<evidence type="ECO:0000256" key="2">
    <source>
        <dbReference type="SAM" id="MobiDB-lite"/>
    </source>
</evidence>
<feature type="non-terminal residue" evidence="3">
    <location>
        <position position="1"/>
    </location>
</feature>
<dbReference type="OrthoDB" id="2384430at2759"/>
<dbReference type="AlphaFoldDB" id="K0SMX1"/>
<dbReference type="SUPFAM" id="SSF81901">
    <property type="entry name" value="HCP-like"/>
    <property type="match status" value="1"/>
</dbReference>
<dbReference type="SMART" id="SM00671">
    <property type="entry name" value="SEL1"/>
    <property type="match status" value="3"/>
</dbReference>
<feature type="compositionally biased region" description="Basic and acidic residues" evidence="2">
    <location>
        <begin position="36"/>
        <end position="58"/>
    </location>
</feature>
<evidence type="ECO:0000256" key="1">
    <source>
        <dbReference type="ARBA" id="ARBA00022737"/>
    </source>
</evidence>
<name>K0SMX1_THAOC</name>
<dbReference type="InterPro" id="IPR006597">
    <property type="entry name" value="Sel1-like"/>
</dbReference>
<sequence length="399" mass="44061">HRRRGTVEESVADDGRSLRRFQLRHKESGSGSAESQARRLDSEKPERRTDDDKVERPGRVCRVERPGRVATAGIATQAAVLPFGRTIHRLTPSLRIKKSQAFYLTMSCVPVANDGDEACANERPEGDFCPICTLPIPIPMGDHSGINVCCMKRICYGCHVAARKRGMDNCPFCRTAHPNNDTDALAMVQARVEKKDPAAINYLGEQYAQGLLGVGLQKDMQKAIDLYTEAADLGSIKAVYNLGVLYDNGVGVGQDEAKAAEFYKRAAMQGHVESSNNLGCFEGDKGNFDNAVRHFVIAAKMGFGQSFGAVKGMFEAGLATEEQYVQALTGYQNAIEAMKSPEREEAKSFHDSLENIKKMFKGGLATKEHYAEALKGYQDTVEEMKSHDRDEAKRLRDRQ</sequence>
<comment type="caution">
    <text evidence="3">The sequence shown here is derived from an EMBL/GenBank/DDBJ whole genome shotgun (WGS) entry which is preliminary data.</text>
</comment>
<protein>
    <recommendedName>
        <fullName evidence="5">RING-type domain-containing protein</fullName>
    </recommendedName>
</protein>
<reference evidence="3 4" key="1">
    <citation type="journal article" date="2012" name="Genome Biol.">
        <title>Genome and low-iron response of an oceanic diatom adapted to chronic iron limitation.</title>
        <authorList>
            <person name="Lommer M."/>
            <person name="Specht M."/>
            <person name="Roy A.S."/>
            <person name="Kraemer L."/>
            <person name="Andreson R."/>
            <person name="Gutowska M.A."/>
            <person name="Wolf J."/>
            <person name="Bergner S.V."/>
            <person name="Schilhabel M.B."/>
            <person name="Klostermeier U.C."/>
            <person name="Beiko R.G."/>
            <person name="Rosenstiel P."/>
            <person name="Hippler M."/>
            <person name="Laroche J."/>
        </authorList>
    </citation>
    <scope>NUCLEOTIDE SEQUENCE [LARGE SCALE GENOMIC DNA]</scope>
    <source>
        <strain evidence="3 4">CCMP1005</strain>
    </source>
</reference>
<dbReference type="Proteomes" id="UP000266841">
    <property type="component" value="Unassembled WGS sequence"/>
</dbReference>
<dbReference type="InterPro" id="IPR011990">
    <property type="entry name" value="TPR-like_helical_dom_sf"/>
</dbReference>
<dbReference type="PANTHER" id="PTHR46430">
    <property type="entry name" value="PROTEIN SKT5-RELATED"/>
    <property type="match status" value="1"/>
</dbReference>
<dbReference type="Pfam" id="PF08238">
    <property type="entry name" value="Sel1"/>
    <property type="match status" value="3"/>
</dbReference>
<evidence type="ECO:0000313" key="3">
    <source>
        <dbReference type="EMBL" id="EJK66344.1"/>
    </source>
</evidence>
<accession>K0SMX1</accession>
<evidence type="ECO:0008006" key="5">
    <source>
        <dbReference type="Google" id="ProtNLM"/>
    </source>
</evidence>
<dbReference type="eggNOG" id="KOG1550">
    <property type="taxonomic scope" value="Eukaryota"/>
</dbReference>
<dbReference type="InterPro" id="IPR051726">
    <property type="entry name" value="Chitin_Synth_Reg"/>
</dbReference>
<feature type="region of interest" description="Disordered" evidence="2">
    <location>
        <begin position="1"/>
        <end position="58"/>
    </location>
</feature>
<dbReference type="Gene3D" id="1.25.40.10">
    <property type="entry name" value="Tetratricopeptide repeat domain"/>
    <property type="match status" value="1"/>
</dbReference>
<evidence type="ECO:0000313" key="4">
    <source>
        <dbReference type="Proteomes" id="UP000266841"/>
    </source>
</evidence>
<dbReference type="EMBL" id="AGNL01015055">
    <property type="protein sequence ID" value="EJK66344.1"/>
    <property type="molecule type" value="Genomic_DNA"/>
</dbReference>
<organism evidence="3 4">
    <name type="scientific">Thalassiosira oceanica</name>
    <name type="common">Marine diatom</name>
    <dbReference type="NCBI Taxonomy" id="159749"/>
    <lineage>
        <taxon>Eukaryota</taxon>
        <taxon>Sar</taxon>
        <taxon>Stramenopiles</taxon>
        <taxon>Ochrophyta</taxon>
        <taxon>Bacillariophyta</taxon>
        <taxon>Coscinodiscophyceae</taxon>
        <taxon>Thalassiosirophycidae</taxon>
        <taxon>Thalassiosirales</taxon>
        <taxon>Thalassiosiraceae</taxon>
        <taxon>Thalassiosira</taxon>
    </lineage>
</organism>
<keyword evidence="1" id="KW-0677">Repeat</keyword>